<protein>
    <submittedName>
        <fullName evidence="3">Uncharacterized protein</fullName>
    </submittedName>
</protein>
<dbReference type="EMBL" id="JAQLWV010000019">
    <property type="protein sequence ID" value="MDB7934003.1"/>
    <property type="molecule type" value="Genomic_DNA"/>
</dbReference>
<name>A0AAW6CG67_FLAPL</name>
<keyword evidence="1" id="KW-0472">Membrane</keyword>
<evidence type="ECO:0000313" key="4">
    <source>
        <dbReference type="Proteomes" id="UP001211173"/>
    </source>
</evidence>
<dbReference type="Proteomes" id="UP001211006">
    <property type="component" value="Unassembled WGS sequence"/>
</dbReference>
<dbReference type="RefSeq" id="WP_165449855.1">
    <property type="nucleotide sequence ID" value="NZ_CAXUMB010000014.1"/>
</dbReference>
<organism evidence="3 4">
    <name type="scientific">Flavonifractor plautii</name>
    <name type="common">Fusobacterium plautii</name>
    <dbReference type="NCBI Taxonomy" id="292800"/>
    <lineage>
        <taxon>Bacteria</taxon>
        <taxon>Bacillati</taxon>
        <taxon>Bacillota</taxon>
        <taxon>Clostridia</taxon>
        <taxon>Eubacteriales</taxon>
        <taxon>Oscillospiraceae</taxon>
        <taxon>Flavonifractor</taxon>
    </lineage>
</organism>
<evidence type="ECO:0000313" key="2">
    <source>
        <dbReference type="EMBL" id="MDB7908637.1"/>
    </source>
</evidence>
<dbReference type="EMBL" id="JAQLWO010000039">
    <property type="protein sequence ID" value="MDB7908637.1"/>
    <property type="molecule type" value="Genomic_DNA"/>
</dbReference>
<dbReference type="Proteomes" id="UP001211173">
    <property type="component" value="Unassembled WGS sequence"/>
</dbReference>
<gene>
    <name evidence="2" type="ORF">PND83_21875</name>
    <name evidence="3" type="ORF">PNE06_13050</name>
</gene>
<feature type="transmembrane region" description="Helical" evidence="1">
    <location>
        <begin position="27"/>
        <end position="43"/>
    </location>
</feature>
<dbReference type="AlphaFoldDB" id="A0AAW6CG67"/>
<keyword evidence="1" id="KW-1133">Transmembrane helix</keyword>
<proteinExistence type="predicted"/>
<evidence type="ECO:0000256" key="1">
    <source>
        <dbReference type="SAM" id="Phobius"/>
    </source>
</evidence>
<sequence>MKTFKNKLYAVGLMLCGSVPTFLEQDATALVFIGMIAVPLFFAKENWIY</sequence>
<accession>A0AAW6CG67</accession>
<keyword evidence="1" id="KW-0812">Transmembrane</keyword>
<comment type="caution">
    <text evidence="3">The sequence shown here is derived from an EMBL/GenBank/DDBJ whole genome shotgun (WGS) entry which is preliminary data.</text>
</comment>
<reference evidence="3" key="1">
    <citation type="submission" date="2023-01" db="EMBL/GenBank/DDBJ databases">
        <title>Human gut microbiome strain richness.</title>
        <authorList>
            <person name="Chen-Liaw A."/>
        </authorList>
    </citation>
    <scope>NUCLEOTIDE SEQUENCE</scope>
    <source>
        <strain evidence="3">1001287st1_F4_1001285I_161205</strain>
        <strain evidence="2">2225st1_A6_2225SCRN_200828</strain>
    </source>
</reference>
<evidence type="ECO:0000313" key="3">
    <source>
        <dbReference type="EMBL" id="MDB7934003.1"/>
    </source>
</evidence>